<dbReference type="EMBL" id="BAAARV010000016">
    <property type="protein sequence ID" value="GAA2336987.1"/>
    <property type="molecule type" value="Genomic_DNA"/>
</dbReference>
<feature type="transmembrane region" description="Helical" evidence="1">
    <location>
        <begin position="65"/>
        <end position="87"/>
    </location>
</feature>
<keyword evidence="1" id="KW-1133">Transmembrane helix</keyword>
<dbReference type="RefSeq" id="WP_344611773.1">
    <property type="nucleotide sequence ID" value="NZ_BAAARV010000016.1"/>
</dbReference>
<organism evidence="2 3">
    <name type="scientific">Dactylosporangium salmoneum</name>
    <dbReference type="NCBI Taxonomy" id="53361"/>
    <lineage>
        <taxon>Bacteria</taxon>
        <taxon>Bacillati</taxon>
        <taxon>Actinomycetota</taxon>
        <taxon>Actinomycetes</taxon>
        <taxon>Micromonosporales</taxon>
        <taxon>Micromonosporaceae</taxon>
        <taxon>Dactylosporangium</taxon>
    </lineage>
</organism>
<evidence type="ECO:0000313" key="3">
    <source>
        <dbReference type="Proteomes" id="UP001501444"/>
    </source>
</evidence>
<keyword evidence="1" id="KW-0812">Transmembrane</keyword>
<evidence type="ECO:0000313" key="2">
    <source>
        <dbReference type="EMBL" id="GAA2336987.1"/>
    </source>
</evidence>
<comment type="caution">
    <text evidence="2">The sequence shown here is derived from an EMBL/GenBank/DDBJ whole genome shotgun (WGS) entry which is preliminary data.</text>
</comment>
<keyword evidence="3" id="KW-1185">Reference proteome</keyword>
<accession>A0ABN3FT18</accession>
<gene>
    <name evidence="2" type="ORF">GCM10010170_017700</name>
</gene>
<dbReference type="Proteomes" id="UP001501444">
    <property type="component" value="Unassembled WGS sequence"/>
</dbReference>
<feature type="transmembrane region" description="Helical" evidence="1">
    <location>
        <begin position="24"/>
        <end position="45"/>
    </location>
</feature>
<dbReference type="Pfam" id="PF06197">
    <property type="entry name" value="DUF998"/>
    <property type="match status" value="1"/>
</dbReference>
<feature type="transmembrane region" description="Helical" evidence="1">
    <location>
        <begin position="198"/>
        <end position="218"/>
    </location>
</feature>
<evidence type="ECO:0000256" key="1">
    <source>
        <dbReference type="SAM" id="Phobius"/>
    </source>
</evidence>
<feature type="transmembrane region" description="Helical" evidence="1">
    <location>
        <begin position="99"/>
        <end position="118"/>
    </location>
</feature>
<reference evidence="2 3" key="1">
    <citation type="journal article" date="2019" name="Int. J. Syst. Evol. Microbiol.">
        <title>The Global Catalogue of Microorganisms (GCM) 10K type strain sequencing project: providing services to taxonomists for standard genome sequencing and annotation.</title>
        <authorList>
            <consortium name="The Broad Institute Genomics Platform"/>
            <consortium name="The Broad Institute Genome Sequencing Center for Infectious Disease"/>
            <person name="Wu L."/>
            <person name="Ma J."/>
        </authorList>
    </citation>
    <scope>NUCLEOTIDE SEQUENCE [LARGE SCALE GENOMIC DNA]</scope>
    <source>
        <strain evidence="2 3">JCM 3272</strain>
    </source>
</reference>
<feature type="transmembrane region" description="Helical" evidence="1">
    <location>
        <begin position="145"/>
        <end position="165"/>
    </location>
</feature>
<dbReference type="InterPro" id="IPR009339">
    <property type="entry name" value="DUF998"/>
</dbReference>
<proteinExistence type="predicted"/>
<keyword evidence="1" id="KW-0472">Membrane</keyword>
<feature type="transmembrane region" description="Helical" evidence="1">
    <location>
        <begin position="172"/>
        <end position="192"/>
    </location>
</feature>
<name>A0ABN3FT18_9ACTN</name>
<sequence>MSTSTSRFTIAAAPDQGRSNRVRFLLGCGTVAGPLFLTTVLVQEATRVGFDPSRHPLSALSLGDFGWIQTTNFVVTGLLAAAGAVGARRVLGSGPARTWGPRLLGVFGLALVAAAAFVTDPVSGFPAAGTGAATPSWQGQAHNTAALVSGLALDAASIVFARRFLSRGQHAWAAYSIAAVAADLAAAGIAATTGDFRWLLLGGAVTWTWASAISLKLLRQHTTGQDTGRSVDCV</sequence>
<protein>
    <submittedName>
        <fullName evidence="2">DUF998 domain-containing protein</fullName>
    </submittedName>
</protein>